<comment type="caution">
    <text evidence="1">The sequence shown here is derived from an EMBL/GenBank/DDBJ whole genome shotgun (WGS) entry which is preliminary data.</text>
</comment>
<organism evidence="1 2">
    <name type="scientific">Wandonia haliotis</name>
    <dbReference type="NCBI Taxonomy" id="574963"/>
    <lineage>
        <taxon>Bacteria</taxon>
        <taxon>Pseudomonadati</taxon>
        <taxon>Bacteroidota</taxon>
        <taxon>Flavobacteriia</taxon>
        <taxon>Flavobacteriales</taxon>
        <taxon>Crocinitomicaceae</taxon>
        <taxon>Wandonia</taxon>
    </lineage>
</organism>
<evidence type="ECO:0000313" key="1">
    <source>
        <dbReference type="EMBL" id="GAA0876902.1"/>
    </source>
</evidence>
<dbReference type="InterPro" id="IPR045470">
    <property type="entry name" value="DUF6495"/>
</dbReference>
<dbReference type="RefSeq" id="WP_343790689.1">
    <property type="nucleotide sequence ID" value="NZ_BAAAFH010000022.1"/>
</dbReference>
<sequence>MRYRMLKEDELIHFEDELKQFLIINGVSAEDWERLNKNEPEKAIELVRLFSESVFSQLMERITHLEHRSPKQLLLFSCEKDTINLIGLRSESPEVDFSTTDSIHTSLQSHADKIVSFRQSKPYGKKREEELFEMTERGCLKSSAVFFEAVLKMVE</sequence>
<reference evidence="2" key="1">
    <citation type="journal article" date="2019" name="Int. J. Syst. Evol. Microbiol.">
        <title>The Global Catalogue of Microorganisms (GCM) 10K type strain sequencing project: providing services to taxonomists for standard genome sequencing and annotation.</title>
        <authorList>
            <consortium name="The Broad Institute Genomics Platform"/>
            <consortium name="The Broad Institute Genome Sequencing Center for Infectious Disease"/>
            <person name="Wu L."/>
            <person name="Ma J."/>
        </authorList>
    </citation>
    <scope>NUCLEOTIDE SEQUENCE [LARGE SCALE GENOMIC DNA]</scope>
    <source>
        <strain evidence="2">JCM 16083</strain>
    </source>
</reference>
<dbReference type="Pfam" id="PF20105">
    <property type="entry name" value="DUF6495"/>
    <property type="match status" value="1"/>
</dbReference>
<proteinExistence type="predicted"/>
<evidence type="ECO:0000313" key="2">
    <source>
        <dbReference type="Proteomes" id="UP001501126"/>
    </source>
</evidence>
<protein>
    <submittedName>
        <fullName evidence="1">Uncharacterized protein</fullName>
    </submittedName>
</protein>
<name>A0ABP3YB68_9FLAO</name>
<keyword evidence="2" id="KW-1185">Reference proteome</keyword>
<gene>
    <name evidence="1" type="ORF">GCM10009118_33120</name>
</gene>
<dbReference type="Proteomes" id="UP001501126">
    <property type="component" value="Unassembled WGS sequence"/>
</dbReference>
<accession>A0ABP3YB68</accession>
<dbReference type="EMBL" id="BAAAFH010000022">
    <property type="protein sequence ID" value="GAA0876902.1"/>
    <property type="molecule type" value="Genomic_DNA"/>
</dbReference>